<dbReference type="AlphaFoldDB" id="A0A1I0CKK5"/>
<dbReference type="InterPro" id="IPR050912">
    <property type="entry name" value="LOX-like_protein"/>
</dbReference>
<dbReference type="PANTHER" id="PTHR45817">
    <property type="entry name" value="LYSYL OXIDASE-LIKE-RELATED"/>
    <property type="match status" value="1"/>
</dbReference>
<dbReference type="GO" id="GO:0004720">
    <property type="term" value="F:protein-lysine 6-oxidase activity"/>
    <property type="evidence" value="ECO:0007669"/>
    <property type="project" value="TreeGrafter"/>
</dbReference>
<dbReference type="Proteomes" id="UP000199181">
    <property type="component" value="Unassembled WGS sequence"/>
</dbReference>
<dbReference type="InterPro" id="IPR013783">
    <property type="entry name" value="Ig-like_fold"/>
</dbReference>
<reference evidence="2" key="1">
    <citation type="submission" date="2016-10" db="EMBL/GenBank/DDBJ databases">
        <authorList>
            <person name="Varghese N."/>
            <person name="Submissions S."/>
        </authorList>
    </citation>
    <scope>NUCLEOTIDE SEQUENCE [LARGE SCALE GENOMIC DNA]</scope>
    <source>
        <strain evidence="2">DSM 16858</strain>
    </source>
</reference>
<evidence type="ECO:0000313" key="1">
    <source>
        <dbReference type="EMBL" id="SET19706.1"/>
    </source>
</evidence>
<proteinExistence type="predicted"/>
<keyword evidence="2" id="KW-1185">Reference proteome</keyword>
<dbReference type="InterPro" id="IPR001695">
    <property type="entry name" value="Lysyl_oxidase"/>
</dbReference>
<dbReference type="Gene3D" id="2.60.40.10">
    <property type="entry name" value="Immunoglobulins"/>
    <property type="match status" value="1"/>
</dbReference>
<evidence type="ECO:0000313" key="2">
    <source>
        <dbReference type="Proteomes" id="UP000199181"/>
    </source>
</evidence>
<accession>A0A1I0CKK5</accession>
<sequence>MESSLGSLSGGTIVRKVLSLWVGLVVLATSCEDDVTYVAAWEPPEAPLQLPPDRPGEVHLRLKNEGTATWKPGQVQLVPQGWTGGPLALSEQVKPGQVATFRGNVSAPAQPGMHTVRWTPQHQGTAFERAFETSVEVTCSNGAFCDGEERFADGRCVAGPPPCDDGAACTDDVCDPDKRTCQHIPSGACAVCMATCDPDCSGKLCGDDGCGGQCGTCPAGQACAQGVFECRPETQAGTCRNPLPLLASGTPLVGDHVIQGDTSHGLHQLVPSCNRTSTAVESVYTFTLTEKTGLEARVSGYDTVLHLRKQRGADGAADCLDNTAARTVACSDDSSPPGDYGSRISLALEPGTYFLIVDGFDSTQAGPFTLNVRFAANGCVPKCDGLYCGGSDGCGGNCGVCSGDESCVKGRCLANPCIPNCDGKECGDNGCGGQCGFCPNAELCVPATGTCETFAACDHLRPTCTPSCGASEFCGTDCACHPVSAQLPDLIVDEARLRDEVLFDTIFVTENSCAKVEECVEGIGERRVLRFSVEAVNQGSATLTVPPPSERPDLFTFSPCHGHYHFSGFATYALVDAEGRTVLAGRKQAYCMEDTQRVATGPDVPCSKKFTCDDQGIQRGWSDLYGNTLDCQWLDITDVPPGDYRLQVTLNPSRAFQETTLDNNTSSVPVTLPPR</sequence>
<dbReference type="EMBL" id="FOIJ01000002">
    <property type="protein sequence ID" value="SET19706.1"/>
    <property type="molecule type" value="Genomic_DNA"/>
</dbReference>
<gene>
    <name evidence="1" type="ORF">SAMN05443639_102142</name>
</gene>
<dbReference type="GO" id="GO:0005615">
    <property type="term" value="C:extracellular space"/>
    <property type="evidence" value="ECO:0007669"/>
    <property type="project" value="TreeGrafter"/>
</dbReference>
<dbReference type="PANTHER" id="PTHR45817:SF4">
    <property type="entry name" value="LYSYL OXIDASE-LIKE-RELATED"/>
    <property type="match status" value="1"/>
</dbReference>
<dbReference type="GO" id="GO:0005507">
    <property type="term" value="F:copper ion binding"/>
    <property type="evidence" value="ECO:0007669"/>
    <property type="project" value="InterPro"/>
</dbReference>
<name>A0A1I0CKK5_9BACT</name>
<organism evidence="1 2">
    <name type="scientific">Stigmatella erecta</name>
    <dbReference type="NCBI Taxonomy" id="83460"/>
    <lineage>
        <taxon>Bacteria</taxon>
        <taxon>Pseudomonadati</taxon>
        <taxon>Myxococcota</taxon>
        <taxon>Myxococcia</taxon>
        <taxon>Myxococcales</taxon>
        <taxon>Cystobacterineae</taxon>
        <taxon>Archangiaceae</taxon>
        <taxon>Stigmatella</taxon>
    </lineage>
</organism>
<protein>
    <submittedName>
        <fullName evidence="1">Ig-like domain-containing protein</fullName>
    </submittedName>
</protein>
<dbReference type="Pfam" id="PF01186">
    <property type="entry name" value="Lysyl_oxidase"/>
    <property type="match status" value="1"/>
</dbReference>